<evidence type="ECO:0000313" key="2">
    <source>
        <dbReference type="EMBL" id="RYR78140.1"/>
    </source>
</evidence>
<dbReference type="AlphaFoldDB" id="A0A445ERN3"/>
<evidence type="ECO:0000256" key="1">
    <source>
        <dbReference type="SAM" id="MobiDB-lite"/>
    </source>
</evidence>
<proteinExistence type="predicted"/>
<feature type="region of interest" description="Disordered" evidence="1">
    <location>
        <begin position="394"/>
        <end position="414"/>
    </location>
</feature>
<feature type="compositionally biased region" description="Basic and acidic residues" evidence="1">
    <location>
        <begin position="360"/>
        <end position="370"/>
    </location>
</feature>
<accession>A0A445ERN3</accession>
<sequence length="458" mass="52493">MADEMSNVNGSSSTNDSIPVSLQQADVNSCSEGAIGTEMGSFVPPICFGNASGVNNTQNPQHHSEYSRDYNVGFMSNAANLMAAYRHQVEESHHDLVNLLTQQMTTILNPMMADHESKFEHFARQVERIARIADYDEGKGHNVKGNNEGIENVFQNKNNVLNQENSYVVPRGQNADDVLARLRANHGGERFYMRRKLLNVHISDLAHLAEKVRHTELMKKEKEKYRSEQRSKIAYVTMESSEEEIDFETEVDLAKLKKALLMFLPSNEKSNDSKLKSGKKYSFDISKSDQIFDVFRSQAIGVQWIINCQEFQRREHLYRRNPQWRHRAPSQNQYPYYRGRATGYSRGRGGRKSFNQNRKPQSETGKEIRKGATSSRHFQMVFPSDGETYPKEIPSPAKMDKGKVMAQSSRVDKNKEVDVDEEYFDEGDDDMIGMISIILTEYLAEYEGDPEEDYDMED</sequence>
<name>A0A445ERN3_ARAHY</name>
<dbReference type="Proteomes" id="UP000289738">
    <property type="component" value="Chromosome A01"/>
</dbReference>
<gene>
    <name evidence="2" type="ORF">Ahy_A01g002878</name>
</gene>
<protein>
    <submittedName>
        <fullName evidence="2">Uncharacterized protein</fullName>
    </submittedName>
</protein>
<keyword evidence="3" id="KW-1185">Reference proteome</keyword>
<evidence type="ECO:0000313" key="3">
    <source>
        <dbReference type="Proteomes" id="UP000289738"/>
    </source>
</evidence>
<comment type="caution">
    <text evidence="2">The sequence shown here is derived from an EMBL/GenBank/DDBJ whole genome shotgun (WGS) entry which is preliminary data.</text>
</comment>
<reference evidence="2 3" key="1">
    <citation type="submission" date="2019-01" db="EMBL/GenBank/DDBJ databases">
        <title>Sequencing of cultivated peanut Arachis hypogaea provides insights into genome evolution and oil improvement.</title>
        <authorList>
            <person name="Chen X."/>
        </authorList>
    </citation>
    <scope>NUCLEOTIDE SEQUENCE [LARGE SCALE GENOMIC DNA]</scope>
    <source>
        <strain evidence="3">cv. Fuhuasheng</strain>
        <tissue evidence="2">Leaves</tissue>
    </source>
</reference>
<dbReference type="EMBL" id="SDMP01000001">
    <property type="protein sequence ID" value="RYR78140.1"/>
    <property type="molecule type" value="Genomic_DNA"/>
</dbReference>
<feature type="region of interest" description="Disordered" evidence="1">
    <location>
        <begin position="324"/>
        <end position="375"/>
    </location>
</feature>
<organism evidence="2 3">
    <name type="scientific">Arachis hypogaea</name>
    <name type="common">Peanut</name>
    <dbReference type="NCBI Taxonomy" id="3818"/>
    <lineage>
        <taxon>Eukaryota</taxon>
        <taxon>Viridiplantae</taxon>
        <taxon>Streptophyta</taxon>
        <taxon>Embryophyta</taxon>
        <taxon>Tracheophyta</taxon>
        <taxon>Spermatophyta</taxon>
        <taxon>Magnoliopsida</taxon>
        <taxon>eudicotyledons</taxon>
        <taxon>Gunneridae</taxon>
        <taxon>Pentapetalae</taxon>
        <taxon>rosids</taxon>
        <taxon>fabids</taxon>
        <taxon>Fabales</taxon>
        <taxon>Fabaceae</taxon>
        <taxon>Papilionoideae</taxon>
        <taxon>50 kb inversion clade</taxon>
        <taxon>dalbergioids sensu lato</taxon>
        <taxon>Dalbergieae</taxon>
        <taxon>Pterocarpus clade</taxon>
        <taxon>Arachis</taxon>
    </lineage>
</organism>